<evidence type="ECO:0000259" key="4">
    <source>
        <dbReference type="Pfam" id="PF16325"/>
    </source>
</evidence>
<organism evidence="5 6">
    <name type="scientific">Candidatus Stercoripulliclostridium merdipullorum</name>
    <dbReference type="NCBI Taxonomy" id="2840952"/>
    <lineage>
        <taxon>Bacteria</taxon>
        <taxon>Bacillati</taxon>
        <taxon>Bacillota</taxon>
        <taxon>Clostridia</taxon>
        <taxon>Eubacteriales</taxon>
        <taxon>Candidatus Stercoripulliclostridium</taxon>
    </lineage>
</organism>
<reference evidence="5" key="1">
    <citation type="submission" date="2020-10" db="EMBL/GenBank/DDBJ databases">
        <authorList>
            <person name="Gilroy R."/>
        </authorList>
    </citation>
    <scope>NUCLEOTIDE SEQUENCE</scope>
    <source>
        <strain evidence="5">23406</strain>
    </source>
</reference>
<dbReference type="PROSITE" id="PS01276">
    <property type="entry name" value="PEPTIDASE_U32"/>
    <property type="match status" value="1"/>
</dbReference>
<dbReference type="InterPro" id="IPR001539">
    <property type="entry name" value="Peptidase_U32"/>
</dbReference>
<evidence type="ECO:0000256" key="3">
    <source>
        <dbReference type="ARBA" id="ARBA00038374"/>
    </source>
</evidence>
<protein>
    <submittedName>
        <fullName evidence="5">U32 family peptidase</fullName>
    </submittedName>
</protein>
<comment type="similarity">
    <text evidence="3">Belongs to the peptidase U32 family.</text>
</comment>
<dbReference type="InterPro" id="IPR051454">
    <property type="entry name" value="RNA/ubiquinone_mod_enzymes"/>
</dbReference>
<evidence type="ECO:0000256" key="1">
    <source>
        <dbReference type="ARBA" id="ARBA00022670"/>
    </source>
</evidence>
<gene>
    <name evidence="5" type="ORF">IAB14_02065</name>
</gene>
<comment type="caution">
    <text evidence="5">The sequence shown here is derived from an EMBL/GenBank/DDBJ whole genome shotgun (WGS) entry which is preliminary data.</text>
</comment>
<dbReference type="Gene3D" id="2.40.30.10">
    <property type="entry name" value="Translation factors"/>
    <property type="match status" value="1"/>
</dbReference>
<dbReference type="PANTHER" id="PTHR30217">
    <property type="entry name" value="PEPTIDASE U32 FAMILY"/>
    <property type="match status" value="1"/>
</dbReference>
<dbReference type="PANTHER" id="PTHR30217:SF6">
    <property type="entry name" value="TRNA HYDROXYLATION PROTEIN P"/>
    <property type="match status" value="1"/>
</dbReference>
<feature type="domain" description="Peptidase family U32 C-terminal" evidence="4">
    <location>
        <begin position="319"/>
        <end position="395"/>
    </location>
</feature>
<evidence type="ECO:0000313" key="5">
    <source>
        <dbReference type="EMBL" id="HIU99883.1"/>
    </source>
</evidence>
<dbReference type="GO" id="GO:0008233">
    <property type="term" value="F:peptidase activity"/>
    <property type="evidence" value="ECO:0007669"/>
    <property type="project" value="UniProtKB-KW"/>
</dbReference>
<proteinExistence type="inferred from homology"/>
<evidence type="ECO:0000313" key="6">
    <source>
        <dbReference type="Proteomes" id="UP000886891"/>
    </source>
</evidence>
<dbReference type="Pfam" id="PF01136">
    <property type="entry name" value="Peptidase_U32"/>
    <property type="match status" value="1"/>
</dbReference>
<evidence type="ECO:0000256" key="2">
    <source>
        <dbReference type="ARBA" id="ARBA00022801"/>
    </source>
</evidence>
<dbReference type="EMBL" id="DVOH01000016">
    <property type="protein sequence ID" value="HIU99883.1"/>
    <property type="molecule type" value="Genomic_DNA"/>
</dbReference>
<name>A0A9D1NC04_9FIRM</name>
<dbReference type="Pfam" id="PF16325">
    <property type="entry name" value="Peptidase_U32_C"/>
    <property type="match status" value="1"/>
</dbReference>
<dbReference type="InterPro" id="IPR032525">
    <property type="entry name" value="Peptidase_U32_C"/>
</dbReference>
<reference evidence="5" key="2">
    <citation type="journal article" date="2021" name="PeerJ">
        <title>Extensive microbial diversity within the chicken gut microbiome revealed by metagenomics and culture.</title>
        <authorList>
            <person name="Gilroy R."/>
            <person name="Ravi A."/>
            <person name="Getino M."/>
            <person name="Pursley I."/>
            <person name="Horton D.L."/>
            <person name="Alikhan N.F."/>
            <person name="Baker D."/>
            <person name="Gharbi K."/>
            <person name="Hall N."/>
            <person name="Watson M."/>
            <person name="Adriaenssens E.M."/>
            <person name="Foster-Nyarko E."/>
            <person name="Jarju S."/>
            <person name="Secka A."/>
            <person name="Antonio M."/>
            <person name="Oren A."/>
            <person name="Chaudhuri R.R."/>
            <person name="La Ragione R."/>
            <person name="Hildebrand F."/>
            <person name="Pallen M.J."/>
        </authorList>
    </citation>
    <scope>NUCLEOTIDE SEQUENCE</scope>
    <source>
        <strain evidence="5">23406</strain>
    </source>
</reference>
<keyword evidence="2" id="KW-0378">Hydrolase</keyword>
<dbReference type="GO" id="GO:0006508">
    <property type="term" value="P:proteolysis"/>
    <property type="evidence" value="ECO:0007669"/>
    <property type="project" value="UniProtKB-KW"/>
</dbReference>
<accession>A0A9D1NC04</accession>
<dbReference type="AlphaFoldDB" id="A0A9D1NC04"/>
<dbReference type="Proteomes" id="UP000886891">
    <property type="component" value="Unassembled WGS sequence"/>
</dbReference>
<sequence length="400" mass="44063">MAAKPELLAPAGNFAKLKTALAFGADAVYLGGKRFSLRSYADNFDFDTLKEAVSVAHDARKKVYVAVNIFCKDSDFADLKEELPRLHRAGVDALIVSDPGLIAFAKESVPDLALHLSTQANTLNSHAVRFWHRQGVERVVLARELSADQVKAIKDAVPEMEIECFVHGAMCISYSGRCLLSNYLARRDANRGECVQACRWHFRVSEGDNALELEEDARGTYLLNSKDLNLIDRIPALIEAGVDSFKIEGRMKSEYYVATVTEAYRRAIDAVLGGGAVPKSSVELLENVTHRPYTHAYFDGDNAATVSYDDSQQGGKGVFVAVVLGAEGKTALVEMRNRFRDGETLKVLSPQYSADLDVTVRNLRDAEGTPVADAKLVQQQLYFDSDLSLTKGDILYRRSV</sequence>
<keyword evidence="1" id="KW-0645">Protease</keyword>